<protein>
    <submittedName>
        <fullName evidence="1">Uncharacterized protein</fullName>
    </submittedName>
</protein>
<dbReference type="EMBL" id="BAAANS010000024">
    <property type="protein sequence ID" value="GAA2103035.1"/>
    <property type="molecule type" value="Genomic_DNA"/>
</dbReference>
<proteinExistence type="predicted"/>
<organism evidence="1 2">
    <name type="scientific">Kitasatospora saccharophila</name>
    <dbReference type="NCBI Taxonomy" id="407973"/>
    <lineage>
        <taxon>Bacteria</taxon>
        <taxon>Bacillati</taxon>
        <taxon>Actinomycetota</taxon>
        <taxon>Actinomycetes</taxon>
        <taxon>Kitasatosporales</taxon>
        <taxon>Streptomycetaceae</taxon>
        <taxon>Kitasatospora</taxon>
    </lineage>
</organism>
<dbReference type="RefSeq" id="WP_344553472.1">
    <property type="nucleotide sequence ID" value="NZ_BAAANS010000024.1"/>
</dbReference>
<sequence length="143" mass="15158">MNALLQLWERGERPADDGLYRADGRAWYVTEDYGPDDLAGFALAEPTSVRELLDPERTTSADTHPAGHLVLPDGSGTLVCGDGSLGSEGFVARLGPDGAPVWLLTLADGNPFEAIALTGTRARFTNNRGHGLVVDLAEPPYGP</sequence>
<name>A0ABP5IM24_9ACTN</name>
<accession>A0ABP5IM24</accession>
<evidence type="ECO:0000313" key="2">
    <source>
        <dbReference type="Proteomes" id="UP001500897"/>
    </source>
</evidence>
<keyword evidence="2" id="KW-1185">Reference proteome</keyword>
<gene>
    <name evidence="1" type="ORF">GCM10009759_38050</name>
</gene>
<dbReference type="Proteomes" id="UP001500897">
    <property type="component" value="Unassembled WGS sequence"/>
</dbReference>
<evidence type="ECO:0000313" key="1">
    <source>
        <dbReference type="EMBL" id="GAA2103035.1"/>
    </source>
</evidence>
<reference evidence="2" key="1">
    <citation type="journal article" date="2019" name="Int. J. Syst. Evol. Microbiol.">
        <title>The Global Catalogue of Microorganisms (GCM) 10K type strain sequencing project: providing services to taxonomists for standard genome sequencing and annotation.</title>
        <authorList>
            <consortium name="The Broad Institute Genomics Platform"/>
            <consortium name="The Broad Institute Genome Sequencing Center for Infectious Disease"/>
            <person name="Wu L."/>
            <person name="Ma J."/>
        </authorList>
    </citation>
    <scope>NUCLEOTIDE SEQUENCE [LARGE SCALE GENOMIC DNA]</scope>
    <source>
        <strain evidence="2">JCM 14559</strain>
    </source>
</reference>
<comment type="caution">
    <text evidence="1">The sequence shown here is derived from an EMBL/GenBank/DDBJ whole genome shotgun (WGS) entry which is preliminary data.</text>
</comment>